<feature type="region of interest" description="Disordered" evidence="1">
    <location>
        <begin position="233"/>
        <end position="494"/>
    </location>
</feature>
<evidence type="ECO:0000313" key="4">
    <source>
        <dbReference type="EMBL" id="KAL3234281.1"/>
    </source>
</evidence>
<sequence>MGYPSSSRRMGDKKRYYYSNNPNRRHSSQMLYSKKTYPPASGPSHNYPPESPSYANSIERTTTPTTQTSMGSHTISAPGTPVQPSGQGKDLRTSRYDPSPIGRPPSGPHKQLSNAPRKPTSRYNPDIENPTTASPQKTDTVDLPRSRYSGSSLSRYNSQNSIGSYSHTNGEPHAPQPLSMKNALKNKSPRISDTNTFVNDYPTSTYKPSGPANPNSTASYFNRANKWRMGSSVDTKLDHDYPPLGRSIATAPTAPSPRNRYWKTGSSKYANGIPHQPNIHDTVGFQRSSSNSISTNSNYERSHSYSAETQEHDRGRQARNSYDHNYSRDVDQQREKSPIGSPNPHSLGSSLINSVSQTTRETEAKLLKEKQLKDDTHIHTKRPNLPSNTIVKKHDNGEDSKKNERPEINTLWTSNDDIFAENDIEKAKGQGREQEKEMESKIITGNETTNKNELKNVQDSEVGKEKGSNNEKVNDNNSSEMEEIENEQEEEDLEMDDDVTAIDEQRVFKENRPSDMLDYEYIYDPKDLRTDFSKIDMSPKEIPYSEPLEPINSCIFPMNRTETRLWQIKNQSRTEIIKNQKYLLKKPIKNIKVYPFFKKNLVIHEQAIRYDLARAISKLKKHDKVGVLNLKKDYLDHIENWKHQCEVSSEISKSLRKKEIAYYEKVDKEIQEREEQEKLQEEQQRQNNSSRRRNRADFVDDAEMETVLLQIDPDYKFHQAAASIPPMITTTLEKHSYKFADVNNLVTDKNEWASRVLTDGIDNFTEHEHELFVEGYLMNPKKFSRISNFMGGLRTPEECVLHYYRTKRAVDYKTLVNERNKKRKGVANKKKKKKERSSDLESDQKVEKSVEDKTDVSVAESLPNTESELAKEVENIEKEQDTKLEIAPTPVEIEIPASDKTKEEEMLQDANNTQIEPITNIETPERHHISNFEEKEEEEEARHVAIEVQRQMTENEHSYTPQFENHIHAGLDKSPKDRSHEFATILPRPDLNTSTEIGYEDGNARKRHKQAQDHRSSYWSVKETQLFPDLLKEFGSQWSLISEKLATKSTTMVRNYYQRNAAQFGWKGLVEDADAKRNATSSGLVQQSQILLPPEQPVFNLVSGQSRARSNAGYFGDNEQVTEDINSHPFGPETGRDSFSKVTTPTGALPPPRLPSIQFQNGANTNPPSLHQLKGISPVENITGVREEHRNNSINSILNVSGGSESVHGHDDIAAPTPTAAAAAAAPPPAPPSAATAPTPASAIAPFSSTAPTPGPALAPITVAAPVAEVTSKIRSSSISSLLNPASHQTKPNIGTGGGNSTSPPPIHQFIGGNMPTPRIFSDRLTLHPLPPVGNSAVPQLPIIPQQQSPPLASPTVQSDTSHSSNNVPTQQQEQKMPMLNFANDPLAALAAIASAPDTMASLLPQEKK</sequence>
<feature type="compositionally biased region" description="Basic residues" evidence="1">
    <location>
        <begin position="821"/>
        <end position="835"/>
    </location>
</feature>
<organism evidence="4 5">
    <name type="scientific">Nakaseomyces bracarensis</name>
    <dbReference type="NCBI Taxonomy" id="273131"/>
    <lineage>
        <taxon>Eukaryota</taxon>
        <taxon>Fungi</taxon>
        <taxon>Dikarya</taxon>
        <taxon>Ascomycota</taxon>
        <taxon>Saccharomycotina</taxon>
        <taxon>Saccharomycetes</taxon>
        <taxon>Saccharomycetales</taxon>
        <taxon>Saccharomycetaceae</taxon>
        <taxon>Nakaseomyces</taxon>
    </lineage>
</organism>
<feature type="compositionally biased region" description="Polar residues" evidence="1">
    <location>
        <begin position="343"/>
        <end position="359"/>
    </location>
</feature>
<evidence type="ECO:0000313" key="5">
    <source>
        <dbReference type="Proteomes" id="UP001623330"/>
    </source>
</evidence>
<feature type="compositionally biased region" description="Low complexity" evidence="1">
    <location>
        <begin position="146"/>
        <end position="161"/>
    </location>
</feature>
<dbReference type="Proteomes" id="UP001623330">
    <property type="component" value="Unassembled WGS sequence"/>
</dbReference>
<feature type="compositionally biased region" description="Low complexity" evidence="1">
    <location>
        <begin position="1339"/>
        <end position="1355"/>
    </location>
</feature>
<feature type="compositionally biased region" description="Polar residues" evidence="1">
    <location>
        <begin position="69"/>
        <end position="86"/>
    </location>
</feature>
<accession>A0ABR4NYM9</accession>
<dbReference type="PANTHER" id="PTHR13992">
    <property type="entry name" value="NUCLEAR RECEPTOR CO-REPRESSOR RELATED NCOR"/>
    <property type="match status" value="1"/>
</dbReference>
<evidence type="ECO:0000259" key="2">
    <source>
        <dbReference type="PROSITE" id="PS50090"/>
    </source>
</evidence>
<gene>
    <name evidence="4" type="ORF">RNJ44_03043</name>
</gene>
<evidence type="ECO:0000259" key="3">
    <source>
        <dbReference type="PROSITE" id="PS51293"/>
    </source>
</evidence>
<feature type="compositionally biased region" description="Basic and acidic residues" evidence="1">
    <location>
        <begin position="423"/>
        <end position="440"/>
    </location>
</feature>
<dbReference type="InterPro" id="IPR051571">
    <property type="entry name" value="N-CoR_corepressor"/>
</dbReference>
<dbReference type="CDD" id="cd00167">
    <property type="entry name" value="SANT"/>
    <property type="match status" value="2"/>
</dbReference>
<feature type="compositionally biased region" description="Low complexity" evidence="1">
    <location>
        <begin position="1214"/>
        <end position="1225"/>
    </location>
</feature>
<feature type="compositionally biased region" description="Polar residues" evidence="1">
    <location>
        <begin position="1282"/>
        <end position="1291"/>
    </location>
</feature>
<feature type="domain" description="Myb-like" evidence="2">
    <location>
        <begin position="1011"/>
        <end position="1061"/>
    </location>
</feature>
<dbReference type="InterPro" id="IPR017884">
    <property type="entry name" value="SANT_dom"/>
</dbReference>
<dbReference type="PROSITE" id="PS51293">
    <property type="entry name" value="SANT"/>
    <property type="match status" value="1"/>
</dbReference>
<feature type="compositionally biased region" description="Low complexity" evidence="1">
    <location>
        <begin position="288"/>
        <end position="298"/>
    </location>
</feature>
<feature type="compositionally biased region" description="Polar residues" evidence="1">
    <location>
        <begin position="1157"/>
        <end position="1169"/>
    </location>
</feature>
<feature type="compositionally biased region" description="Polar residues" evidence="1">
    <location>
        <begin position="129"/>
        <end position="138"/>
    </location>
</feature>
<dbReference type="PANTHER" id="PTHR13992:SF39">
    <property type="entry name" value="SMRTER, ISOFORM G"/>
    <property type="match status" value="1"/>
</dbReference>
<feature type="compositionally biased region" description="Basic and acidic residues" evidence="1">
    <location>
        <begin position="309"/>
        <end position="337"/>
    </location>
</feature>
<dbReference type="GO" id="GO:0003677">
    <property type="term" value="F:DNA binding"/>
    <property type="evidence" value="ECO:0007669"/>
    <property type="project" value="UniProtKB-KW"/>
</dbReference>
<keyword evidence="4" id="KW-0238">DNA-binding</keyword>
<dbReference type="EMBL" id="JBEVYD010000003">
    <property type="protein sequence ID" value="KAL3234281.1"/>
    <property type="molecule type" value="Genomic_DNA"/>
</dbReference>
<reference evidence="4 5" key="1">
    <citation type="submission" date="2024-05" db="EMBL/GenBank/DDBJ databases">
        <title>Long read based assembly of the Candida bracarensis genome reveals expanded adhesin content.</title>
        <authorList>
            <person name="Marcet-Houben M."/>
            <person name="Ksiezopolska E."/>
            <person name="Gabaldon T."/>
        </authorList>
    </citation>
    <scope>NUCLEOTIDE SEQUENCE [LARGE SCALE GENOMIC DNA]</scope>
    <source>
        <strain evidence="4 5">CBM6</strain>
    </source>
</reference>
<feature type="region of interest" description="Disordered" evidence="1">
    <location>
        <begin position="1201"/>
        <end position="1248"/>
    </location>
</feature>
<dbReference type="Pfam" id="PF00249">
    <property type="entry name" value="Myb_DNA-binding"/>
    <property type="match status" value="2"/>
</dbReference>
<dbReference type="PROSITE" id="PS50090">
    <property type="entry name" value="MYB_LIKE"/>
    <property type="match status" value="1"/>
</dbReference>
<dbReference type="Gene3D" id="1.10.10.60">
    <property type="entry name" value="Homeodomain-like"/>
    <property type="match status" value="2"/>
</dbReference>
<feature type="region of interest" description="Disordered" evidence="1">
    <location>
        <begin position="674"/>
        <end position="697"/>
    </location>
</feature>
<dbReference type="InterPro" id="IPR001005">
    <property type="entry name" value="SANT/Myb"/>
</dbReference>
<feature type="region of interest" description="Disordered" evidence="1">
    <location>
        <begin position="1279"/>
        <end position="1380"/>
    </location>
</feature>
<evidence type="ECO:0000256" key="1">
    <source>
        <dbReference type="SAM" id="MobiDB-lite"/>
    </source>
</evidence>
<feature type="region of interest" description="Disordered" evidence="1">
    <location>
        <begin position="1"/>
        <end position="217"/>
    </location>
</feature>
<feature type="compositionally biased region" description="Basic and acidic residues" evidence="1">
    <location>
        <begin position="836"/>
        <end position="855"/>
    </location>
</feature>
<feature type="compositionally biased region" description="Basic and acidic residues" evidence="1">
    <location>
        <begin position="360"/>
        <end position="378"/>
    </location>
</feature>
<feature type="compositionally biased region" description="Low complexity" evidence="1">
    <location>
        <begin position="1233"/>
        <end position="1248"/>
    </location>
</feature>
<feature type="region of interest" description="Disordered" evidence="1">
    <location>
        <begin position="1117"/>
        <end position="1176"/>
    </location>
</feature>
<keyword evidence="5" id="KW-1185">Reference proteome</keyword>
<dbReference type="InterPro" id="IPR009057">
    <property type="entry name" value="Homeodomain-like_sf"/>
</dbReference>
<feature type="domain" description="SANT" evidence="3">
    <location>
        <begin position="759"/>
        <end position="811"/>
    </location>
</feature>
<feature type="compositionally biased region" description="Polar residues" evidence="1">
    <location>
        <begin position="189"/>
        <end position="217"/>
    </location>
</feature>
<proteinExistence type="predicted"/>
<feature type="compositionally biased region" description="Basic and acidic residues" evidence="1">
    <location>
        <begin position="392"/>
        <end position="407"/>
    </location>
</feature>
<feature type="compositionally biased region" description="Acidic residues" evidence="1">
    <location>
        <begin position="480"/>
        <end position="494"/>
    </location>
</feature>
<protein>
    <submittedName>
        <fullName evidence="4">DNA-binding protein SNT1</fullName>
    </submittedName>
</protein>
<feature type="compositionally biased region" description="Basic and acidic residues" evidence="1">
    <location>
        <begin position="450"/>
        <end position="474"/>
    </location>
</feature>
<feature type="compositionally biased region" description="Basic and acidic residues" evidence="1">
    <location>
        <begin position="674"/>
        <end position="684"/>
    </location>
</feature>
<feature type="compositionally biased region" description="Polar residues" evidence="1">
    <location>
        <begin position="1356"/>
        <end position="1375"/>
    </location>
</feature>
<comment type="caution">
    <text evidence="4">The sequence shown here is derived from an EMBL/GenBank/DDBJ whole genome shotgun (WGS) entry which is preliminary data.</text>
</comment>
<feature type="region of interest" description="Disordered" evidence="1">
    <location>
        <begin position="821"/>
        <end position="867"/>
    </location>
</feature>
<name>A0ABR4NYM9_9SACH</name>
<dbReference type="SMART" id="SM00717">
    <property type="entry name" value="SANT"/>
    <property type="match status" value="2"/>
</dbReference>
<dbReference type="SUPFAM" id="SSF46689">
    <property type="entry name" value="Homeodomain-like"/>
    <property type="match status" value="2"/>
</dbReference>